<dbReference type="OrthoDB" id="20105at2759"/>
<evidence type="ECO:0000313" key="13">
    <source>
        <dbReference type="RefSeq" id="XP_034248606.1"/>
    </source>
</evidence>
<keyword evidence="3" id="KW-0698">rRNA processing</keyword>
<accession>A0A6P8ZUH0</accession>
<dbReference type="PANTHER" id="PTHR10920">
    <property type="entry name" value="RIBOSOMAL RNA METHYLTRANSFERASE"/>
    <property type="match status" value="1"/>
</dbReference>
<evidence type="ECO:0000256" key="3">
    <source>
        <dbReference type="ARBA" id="ARBA00022552"/>
    </source>
</evidence>
<keyword evidence="4 13" id="KW-0489">Methyltransferase</keyword>
<gene>
    <name evidence="13" type="primary">LOC117649730</name>
</gene>
<dbReference type="InterPro" id="IPR015507">
    <property type="entry name" value="rRNA-MeTfrase_E"/>
</dbReference>
<dbReference type="AlphaFoldDB" id="A0A6P8ZUH0"/>
<keyword evidence="5" id="KW-0808">Transferase</keyword>
<dbReference type="FunFam" id="3.40.50.150:FF:000129">
    <property type="entry name" value="Mitochondrial rRNA methyltransferase 2"/>
    <property type="match status" value="1"/>
</dbReference>
<evidence type="ECO:0000256" key="2">
    <source>
        <dbReference type="ARBA" id="ARBA00009258"/>
    </source>
</evidence>
<dbReference type="InParanoid" id="A0A6P8ZUH0"/>
<evidence type="ECO:0000256" key="1">
    <source>
        <dbReference type="ARBA" id="ARBA00004173"/>
    </source>
</evidence>
<dbReference type="GO" id="GO:0005759">
    <property type="term" value="C:mitochondrial matrix"/>
    <property type="evidence" value="ECO:0007669"/>
    <property type="project" value="UniProtKB-ARBA"/>
</dbReference>
<dbReference type="InterPro" id="IPR029063">
    <property type="entry name" value="SAM-dependent_MTases_sf"/>
</dbReference>
<dbReference type="HAMAP" id="MF_01547">
    <property type="entry name" value="RNA_methyltr_E"/>
    <property type="match status" value="1"/>
</dbReference>
<dbReference type="Proteomes" id="UP000515158">
    <property type="component" value="Unplaced"/>
</dbReference>
<comment type="subcellular location">
    <subcellularLocation>
        <location evidence="1">Mitochondrion</location>
    </subcellularLocation>
</comment>
<keyword evidence="12" id="KW-1185">Reference proteome</keyword>
<evidence type="ECO:0000256" key="10">
    <source>
        <dbReference type="PIRSR" id="PIRSR005461-1"/>
    </source>
</evidence>
<feature type="domain" description="Ribosomal RNA methyltransferase FtsJ" evidence="11">
    <location>
        <begin position="52"/>
        <end position="237"/>
    </location>
</feature>
<keyword evidence="8" id="KW-0496">Mitochondrion</keyword>
<keyword evidence="6 10" id="KW-0949">S-adenosyl-L-methionine</keyword>
<evidence type="ECO:0000313" key="12">
    <source>
        <dbReference type="Proteomes" id="UP000515158"/>
    </source>
</evidence>
<dbReference type="GO" id="GO:0008650">
    <property type="term" value="F:rRNA (uridine-2'-O-)-methyltransferase activity"/>
    <property type="evidence" value="ECO:0007669"/>
    <property type="project" value="TreeGrafter"/>
</dbReference>
<dbReference type="Pfam" id="PF01728">
    <property type="entry name" value="FtsJ"/>
    <property type="match status" value="1"/>
</dbReference>
<dbReference type="RefSeq" id="XP_034248606.1">
    <property type="nucleotide sequence ID" value="XM_034392715.1"/>
</dbReference>
<dbReference type="InterPro" id="IPR050082">
    <property type="entry name" value="RNA_methyltr_RlmE"/>
</dbReference>
<dbReference type="PANTHER" id="PTHR10920:SF18">
    <property type="entry name" value="RRNA METHYLTRANSFERASE 2, MITOCHONDRIAL"/>
    <property type="match status" value="1"/>
</dbReference>
<evidence type="ECO:0000259" key="11">
    <source>
        <dbReference type="Pfam" id="PF01728"/>
    </source>
</evidence>
<dbReference type="GO" id="GO:1902775">
    <property type="term" value="P:mitochondrial large ribosomal subunit assembly"/>
    <property type="evidence" value="ECO:0007669"/>
    <property type="project" value="UniProtKB-ARBA"/>
</dbReference>
<evidence type="ECO:0000256" key="4">
    <source>
        <dbReference type="ARBA" id="ARBA00022603"/>
    </source>
</evidence>
<protein>
    <recommendedName>
        <fullName evidence="9">rRNA methyltransferase 2, mitochondrial</fullName>
    </recommendedName>
</protein>
<dbReference type="Gene3D" id="3.40.50.150">
    <property type="entry name" value="Vaccinia Virus protein VP39"/>
    <property type="match status" value="1"/>
</dbReference>
<dbReference type="SUPFAM" id="SSF53335">
    <property type="entry name" value="S-adenosyl-L-methionine-dependent methyltransferases"/>
    <property type="match status" value="1"/>
</dbReference>
<evidence type="ECO:0000256" key="6">
    <source>
        <dbReference type="ARBA" id="ARBA00022691"/>
    </source>
</evidence>
<evidence type="ECO:0000256" key="7">
    <source>
        <dbReference type="ARBA" id="ARBA00022946"/>
    </source>
</evidence>
<sequence length="246" mass="27663">MLTKPNLRCFSTCRTLFKETPTNLKGRKKSSQEWLTRQLKDPYVEKSRLENYRSRSAFKLIEIDDKFKFLRPGNIIIDCGASPGGWTQVAAQRCNADGKDTNSDIGTVVGIDLIRIHPIPGTILLSPMDFTKVSTQEKIQQCLNGKPVDVLMSDMAPNATGVAVLDHERIIDLVVQALRFALQVSRPGGSFLAKIWNGAQMQNLMNELERFYQTVHIVKPPASRKDSAEIYFYCQGFKGLKARPSQ</sequence>
<dbReference type="InterPro" id="IPR002877">
    <property type="entry name" value="RNA_MeTrfase_FtsJ_dom"/>
</dbReference>
<feature type="active site" description="Proton acceptor" evidence="10">
    <location>
        <position position="194"/>
    </location>
</feature>
<comment type="similarity">
    <text evidence="2">Belongs to the class I-like SAM-binding methyltransferase superfamily. RNA methyltransferase RlmE family.</text>
</comment>
<dbReference type="FunCoup" id="A0A6P8ZUH0">
    <property type="interactions" value="1687"/>
</dbReference>
<keyword evidence="7" id="KW-0809">Transit peptide</keyword>
<reference evidence="13" key="1">
    <citation type="submission" date="2025-08" db="UniProtKB">
        <authorList>
            <consortium name="RefSeq"/>
        </authorList>
    </citation>
    <scope>IDENTIFICATION</scope>
    <source>
        <tissue evidence="13">Total insect</tissue>
    </source>
</reference>
<dbReference type="GeneID" id="117649730"/>
<dbReference type="PIRSF" id="PIRSF005461">
    <property type="entry name" value="23S_rRNA_mtase"/>
    <property type="match status" value="1"/>
</dbReference>
<dbReference type="KEGG" id="tpal:117649730"/>
<dbReference type="CTD" id="29960"/>
<evidence type="ECO:0000256" key="5">
    <source>
        <dbReference type="ARBA" id="ARBA00022679"/>
    </source>
</evidence>
<organism evidence="13">
    <name type="scientific">Thrips palmi</name>
    <name type="common">Melon thrips</name>
    <dbReference type="NCBI Taxonomy" id="161013"/>
    <lineage>
        <taxon>Eukaryota</taxon>
        <taxon>Metazoa</taxon>
        <taxon>Ecdysozoa</taxon>
        <taxon>Arthropoda</taxon>
        <taxon>Hexapoda</taxon>
        <taxon>Insecta</taxon>
        <taxon>Pterygota</taxon>
        <taxon>Neoptera</taxon>
        <taxon>Paraneoptera</taxon>
        <taxon>Thysanoptera</taxon>
        <taxon>Terebrantia</taxon>
        <taxon>Thripoidea</taxon>
        <taxon>Thripidae</taxon>
        <taxon>Thrips</taxon>
    </lineage>
</organism>
<evidence type="ECO:0000256" key="9">
    <source>
        <dbReference type="ARBA" id="ARBA00041184"/>
    </source>
</evidence>
<name>A0A6P8ZUH0_THRPL</name>
<proteinExistence type="inferred from homology"/>
<evidence type="ECO:0000256" key="8">
    <source>
        <dbReference type="ARBA" id="ARBA00023128"/>
    </source>
</evidence>